<accession>A0A914CIE6</accession>
<proteinExistence type="predicted"/>
<dbReference type="InterPro" id="IPR013783">
    <property type="entry name" value="Ig-like_fold"/>
</dbReference>
<dbReference type="InterPro" id="IPR000535">
    <property type="entry name" value="MSP_dom"/>
</dbReference>
<comment type="subcellular location">
    <subcellularLocation>
        <location evidence="1">Membrane</location>
        <topology evidence="1">Multi-pass membrane protein</topology>
    </subcellularLocation>
</comment>
<dbReference type="PANTHER" id="PTHR34441:SF1">
    <property type="entry name" value="MOTILE SPERM DOMAIN-CONTAINING 1"/>
    <property type="match status" value="1"/>
</dbReference>
<dbReference type="GO" id="GO:0016020">
    <property type="term" value="C:membrane"/>
    <property type="evidence" value="ECO:0007669"/>
    <property type="project" value="UniProtKB-SubCell"/>
</dbReference>
<evidence type="ECO:0000256" key="1">
    <source>
        <dbReference type="ARBA" id="ARBA00004141"/>
    </source>
</evidence>
<dbReference type="InterPro" id="IPR008962">
    <property type="entry name" value="PapD-like_sf"/>
</dbReference>
<evidence type="ECO:0000313" key="8">
    <source>
        <dbReference type="WBParaSite" id="ACRNAN_scaffold1115.g12759.t1"/>
    </source>
</evidence>
<dbReference type="InterPro" id="IPR039283">
    <property type="entry name" value="MOSPD1/3"/>
</dbReference>
<dbReference type="GO" id="GO:0005737">
    <property type="term" value="C:cytoplasm"/>
    <property type="evidence" value="ECO:0007669"/>
    <property type="project" value="TreeGrafter"/>
</dbReference>
<dbReference type="WBParaSite" id="ACRNAN_scaffold1115.g12759.t1">
    <property type="protein sequence ID" value="ACRNAN_scaffold1115.g12759.t1"/>
    <property type="gene ID" value="ACRNAN_scaffold1115.g12759"/>
</dbReference>
<protein>
    <submittedName>
        <fullName evidence="8">MSP domain-containing protein</fullName>
    </submittedName>
</protein>
<dbReference type="Pfam" id="PF00635">
    <property type="entry name" value="Motile_Sperm"/>
    <property type="match status" value="1"/>
</dbReference>
<name>A0A914CIE6_9BILA</name>
<dbReference type="Gene3D" id="2.60.40.10">
    <property type="entry name" value="Immunoglobulins"/>
    <property type="match status" value="1"/>
</dbReference>
<evidence type="ECO:0000313" key="7">
    <source>
        <dbReference type="Proteomes" id="UP000887540"/>
    </source>
</evidence>
<feature type="transmembrane region" description="Helical" evidence="5">
    <location>
        <begin position="162"/>
        <end position="180"/>
    </location>
</feature>
<keyword evidence="4 5" id="KW-0472">Membrane</keyword>
<feature type="domain" description="MSP" evidence="6">
    <location>
        <begin position="11"/>
        <end position="95"/>
    </location>
</feature>
<dbReference type="Proteomes" id="UP000887540">
    <property type="component" value="Unplaced"/>
</dbReference>
<evidence type="ECO:0000256" key="4">
    <source>
        <dbReference type="ARBA" id="ARBA00023136"/>
    </source>
</evidence>
<dbReference type="SUPFAM" id="SSF49354">
    <property type="entry name" value="PapD-like"/>
    <property type="match status" value="1"/>
</dbReference>
<dbReference type="PANTHER" id="PTHR34441">
    <property type="entry name" value="MOTILE SPERM DOMAIN-CONTAINING PROTEIN 1"/>
    <property type="match status" value="1"/>
</dbReference>
<evidence type="ECO:0000259" key="6">
    <source>
        <dbReference type="Pfam" id="PF00635"/>
    </source>
</evidence>
<evidence type="ECO:0000256" key="2">
    <source>
        <dbReference type="ARBA" id="ARBA00022692"/>
    </source>
</evidence>
<keyword evidence="2 5" id="KW-0812">Transmembrane</keyword>
<organism evidence="7 8">
    <name type="scientific">Acrobeloides nanus</name>
    <dbReference type="NCBI Taxonomy" id="290746"/>
    <lineage>
        <taxon>Eukaryota</taxon>
        <taxon>Metazoa</taxon>
        <taxon>Ecdysozoa</taxon>
        <taxon>Nematoda</taxon>
        <taxon>Chromadorea</taxon>
        <taxon>Rhabditida</taxon>
        <taxon>Tylenchina</taxon>
        <taxon>Cephalobomorpha</taxon>
        <taxon>Cephaloboidea</taxon>
        <taxon>Cephalobidae</taxon>
        <taxon>Acrobeloides</taxon>
    </lineage>
</organism>
<evidence type="ECO:0000256" key="5">
    <source>
        <dbReference type="SAM" id="Phobius"/>
    </source>
</evidence>
<reference evidence="8" key="1">
    <citation type="submission" date="2022-11" db="UniProtKB">
        <authorList>
            <consortium name="WormBaseParasite"/>
        </authorList>
    </citation>
    <scope>IDENTIFICATION</scope>
</reference>
<dbReference type="AlphaFoldDB" id="A0A914CIE6"/>
<evidence type="ECO:0000256" key="3">
    <source>
        <dbReference type="ARBA" id="ARBA00022989"/>
    </source>
</evidence>
<keyword evidence="3 5" id="KW-1133">Transmembrane helix</keyword>
<sequence length="202" mass="22899">MEEHANESFPVFVNPSTIQFILNKRETLRQVVSLYNPYNFDYRYRVLSNAPNKYVVSEANGFVRAGYYMDILIRRVEPTPNEVGSSDTLRVEIYKDGDHQRCGKKDIPLSVLSSSVETDADRVFRSFPGTSKMPPEQRQQRHVSFAHSEAGDIPARPAHANFYWLAVMALGACLATLLVSSPRVAKDFWSCYFGSMPPLNVL</sequence>
<keyword evidence="7" id="KW-1185">Reference proteome</keyword>